<dbReference type="AlphaFoldDB" id="A0A3P7JH72"/>
<dbReference type="SUPFAM" id="SSF53474">
    <property type="entry name" value="alpha/beta-Hydrolases"/>
    <property type="match status" value="1"/>
</dbReference>
<evidence type="ECO:0008006" key="3">
    <source>
        <dbReference type="Google" id="ProtNLM"/>
    </source>
</evidence>
<gene>
    <name evidence="1" type="ORF">SVUK_LOCUS17794</name>
</gene>
<keyword evidence="2" id="KW-1185">Reference proteome</keyword>
<sequence>MVAASFVEQKRENLVSSPSVDPLLRRHQLQFSNKDGEKIDVEAVIQDTLPSGSQLGTVIGIHGAPGSHKDFKYIVPLLQEKGIRFIGVNMPGFGLTPGMI</sequence>
<dbReference type="Proteomes" id="UP000270094">
    <property type="component" value="Unassembled WGS sequence"/>
</dbReference>
<dbReference type="PANTHER" id="PTHR47533">
    <property type="entry name" value="PROTEIN CBG21859"/>
    <property type="match status" value="1"/>
</dbReference>
<reference evidence="1 2" key="1">
    <citation type="submission" date="2018-11" db="EMBL/GenBank/DDBJ databases">
        <authorList>
            <consortium name="Pathogen Informatics"/>
        </authorList>
    </citation>
    <scope>NUCLEOTIDE SEQUENCE [LARGE SCALE GENOMIC DNA]</scope>
</reference>
<evidence type="ECO:0000313" key="1">
    <source>
        <dbReference type="EMBL" id="VDM82796.1"/>
    </source>
</evidence>
<dbReference type="Pfam" id="PF06342">
    <property type="entry name" value="DUF1057"/>
    <property type="match status" value="1"/>
</dbReference>
<dbReference type="Gene3D" id="3.40.50.1820">
    <property type="entry name" value="alpha/beta hydrolase"/>
    <property type="match status" value="1"/>
</dbReference>
<dbReference type="OrthoDB" id="6431331at2759"/>
<feature type="non-terminal residue" evidence="1">
    <location>
        <position position="100"/>
    </location>
</feature>
<proteinExistence type="predicted"/>
<dbReference type="PANTHER" id="PTHR47533:SF4">
    <property type="entry name" value="AB HYDROLASE-1 DOMAIN-CONTAINING PROTEIN"/>
    <property type="match status" value="1"/>
</dbReference>
<dbReference type="EMBL" id="UYYB01119446">
    <property type="protein sequence ID" value="VDM82796.1"/>
    <property type="molecule type" value="Genomic_DNA"/>
</dbReference>
<evidence type="ECO:0000313" key="2">
    <source>
        <dbReference type="Proteomes" id="UP000270094"/>
    </source>
</evidence>
<organism evidence="1 2">
    <name type="scientific">Strongylus vulgaris</name>
    <name type="common">Blood worm</name>
    <dbReference type="NCBI Taxonomy" id="40348"/>
    <lineage>
        <taxon>Eukaryota</taxon>
        <taxon>Metazoa</taxon>
        <taxon>Ecdysozoa</taxon>
        <taxon>Nematoda</taxon>
        <taxon>Chromadorea</taxon>
        <taxon>Rhabditida</taxon>
        <taxon>Rhabditina</taxon>
        <taxon>Rhabditomorpha</taxon>
        <taxon>Strongyloidea</taxon>
        <taxon>Strongylidae</taxon>
        <taxon>Strongylus</taxon>
    </lineage>
</organism>
<accession>A0A3P7JH72</accession>
<protein>
    <recommendedName>
        <fullName evidence="3">Serine aminopeptidase S33 domain-containing protein</fullName>
    </recommendedName>
</protein>
<dbReference type="InterPro" id="IPR029058">
    <property type="entry name" value="AB_hydrolase_fold"/>
</dbReference>
<name>A0A3P7JH72_STRVU</name>
<dbReference type="InterPro" id="IPR010463">
    <property type="entry name" value="DUF1057"/>
</dbReference>